<name>A0A1T5CX28_9BACT</name>
<dbReference type="PRINTS" id="PR00119">
    <property type="entry name" value="CATATPASE"/>
</dbReference>
<dbReference type="GO" id="GO:0016463">
    <property type="term" value="F:P-type zinc transporter activity"/>
    <property type="evidence" value="ECO:0007669"/>
    <property type="project" value="UniProtKB-EC"/>
</dbReference>
<comment type="similarity">
    <text evidence="2 10">Belongs to the cation transport ATPase (P-type) (TC 3.A.3) family. Type IB subfamily.</text>
</comment>
<evidence type="ECO:0000256" key="1">
    <source>
        <dbReference type="ARBA" id="ARBA00004370"/>
    </source>
</evidence>
<dbReference type="Gene3D" id="2.70.150.10">
    <property type="entry name" value="Calcium-transporting ATPase, cytoplasmic transduction domain A"/>
    <property type="match status" value="1"/>
</dbReference>
<keyword evidence="13" id="KW-1185">Reference proteome</keyword>
<evidence type="ECO:0000256" key="9">
    <source>
        <dbReference type="ARBA" id="ARBA00047308"/>
    </source>
</evidence>
<dbReference type="GO" id="GO:0005524">
    <property type="term" value="F:ATP binding"/>
    <property type="evidence" value="ECO:0007669"/>
    <property type="project" value="UniProtKB-UniRule"/>
</dbReference>
<accession>A0A1T5CX28</accession>
<dbReference type="NCBIfam" id="TIGR01494">
    <property type="entry name" value="ATPase_P-type"/>
    <property type="match status" value="1"/>
</dbReference>
<comment type="subcellular location">
    <subcellularLocation>
        <location evidence="10">Cell membrane</location>
    </subcellularLocation>
    <subcellularLocation>
        <location evidence="1">Membrane</location>
    </subcellularLocation>
</comment>
<feature type="transmembrane region" description="Helical" evidence="10">
    <location>
        <begin position="257"/>
        <end position="277"/>
    </location>
</feature>
<keyword evidence="5" id="KW-1278">Translocase</keyword>
<dbReference type="Gene3D" id="3.40.50.1000">
    <property type="entry name" value="HAD superfamily/HAD-like"/>
    <property type="match status" value="1"/>
</dbReference>
<dbReference type="NCBIfam" id="TIGR01525">
    <property type="entry name" value="ATPase-IB_hvy"/>
    <property type="match status" value="1"/>
</dbReference>
<dbReference type="InterPro" id="IPR008250">
    <property type="entry name" value="ATPase_P-typ_transduc_dom_A_sf"/>
</dbReference>
<dbReference type="SFLD" id="SFLDF00027">
    <property type="entry name" value="p-type_atpase"/>
    <property type="match status" value="1"/>
</dbReference>
<dbReference type="SFLD" id="SFLDG00002">
    <property type="entry name" value="C1.7:_P-type_atpase_like"/>
    <property type="match status" value="1"/>
</dbReference>
<gene>
    <name evidence="12" type="ORF">SAMN05660349_02124</name>
</gene>
<dbReference type="GO" id="GO:0046872">
    <property type="term" value="F:metal ion binding"/>
    <property type="evidence" value="ECO:0007669"/>
    <property type="project" value="UniProtKB-KW"/>
</dbReference>
<dbReference type="InterPro" id="IPR023214">
    <property type="entry name" value="HAD_sf"/>
</dbReference>
<dbReference type="Proteomes" id="UP000190852">
    <property type="component" value="Unassembled WGS sequence"/>
</dbReference>
<reference evidence="13" key="1">
    <citation type="submission" date="2017-02" db="EMBL/GenBank/DDBJ databases">
        <authorList>
            <person name="Varghese N."/>
            <person name="Submissions S."/>
        </authorList>
    </citation>
    <scope>NUCLEOTIDE SEQUENCE [LARGE SCALE GENOMIC DNA]</scope>
    <source>
        <strain evidence="13">DSM 24967</strain>
    </source>
</reference>
<proteinExistence type="inferred from homology"/>
<evidence type="ECO:0000256" key="4">
    <source>
        <dbReference type="ARBA" id="ARBA00022723"/>
    </source>
</evidence>
<keyword evidence="4 10" id="KW-0479">Metal-binding</keyword>
<dbReference type="InterPro" id="IPR059000">
    <property type="entry name" value="ATPase_P-type_domA"/>
</dbReference>
<evidence type="ECO:0000313" key="12">
    <source>
        <dbReference type="EMBL" id="SKB63886.1"/>
    </source>
</evidence>
<dbReference type="InterPro" id="IPR023298">
    <property type="entry name" value="ATPase_P-typ_TM_dom_sf"/>
</dbReference>
<evidence type="ECO:0000256" key="7">
    <source>
        <dbReference type="ARBA" id="ARBA00023136"/>
    </source>
</evidence>
<evidence type="ECO:0000256" key="6">
    <source>
        <dbReference type="ARBA" id="ARBA00022989"/>
    </source>
</evidence>
<dbReference type="AlphaFoldDB" id="A0A1T5CX28"/>
<dbReference type="GO" id="GO:0005886">
    <property type="term" value="C:plasma membrane"/>
    <property type="evidence" value="ECO:0007669"/>
    <property type="project" value="UniProtKB-SubCell"/>
</dbReference>
<dbReference type="SUPFAM" id="SSF81653">
    <property type="entry name" value="Calcium ATPase, transduction domain A"/>
    <property type="match status" value="1"/>
</dbReference>
<keyword evidence="7 10" id="KW-0472">Membrane</keyword>
<keyword evidence="3 10" id="KW-0812">Transmembrane</keyword>
<keyword evidence="6 10" id="KW-1133">Transmembrane helix</keyword>
<sequence length="640" mass="69726">MNTDNNYKCTSCDSTESQMFENNWKQYIPVSISLLMLLVGIAMDNFIPDIFNGYLRLGLYIIAYIPVAFPVFREAVETIKEKDFFTEFTLMGMATLGAFIIGEYPEGVAVMVFYTIGELFQDSAVNRAKRNIKALLDVRPDTATVYRNDSYQTISPEEVEIEEVIQVKAGEKVPLDGIMLTSSASFNTAALTGESKPKTISAGETVLAGMLNLDKVIEIKVAKKYQDSSLARILEMVQDATSRKAKTELLIRKFAKIYTPIVFLLALFITVIPYFVVSDYIFSEWLSRALVFLVISCPCALVISIPLGYFGGIGAASKAGILFKGANYLDLMTKVNTVVMDKTGTLTKGVFNVQKVASVDEDKQEEFVAIVAAIEKFSNHPIARAIVQFAKDSDNYTATDVEEISGHGLKGIVNGEEVLVGNAKLMQKFNISYDRTIEFIVETIVIAAINGEYAGYITIADEVKDDAQAAISDMHLSGIKQVVMLSGDKSSITNNVASSLGIDSAYGDLLPEDKVRHIEELKTEKNNVIAFVGDGINDAPSLALSDVGIAMGGMGSDAAIEVADVIIQTDQPSKIATSIKIAKATRQVVIQNIVLAFSVKLIVLILGGFGLATMWEAVFADVGVSLLAILNAVRILKMRF</sequence>
<dbReference type="NCBIfam" id="TIGR01512">
    <property type="entry name" value="ATPase-IB2_Cd"/>
    <property type="match status" value="1"/>
</dbReference>
<evidence type="ECO:0000256" key="3">
    <source>
        <dbReference type="ARBA" id="ARBA00022692"/>
    </source>
</evidence>
<evidence type="ECO:0000256" key="8">
    <source>
        <dbReference type="ARBA" id="ARBA00039097"/>
    </source>
</evidence>
<organism evidence="12 13">
    <name type="scientific">Parabacteroides chartae</name>
    <dbReference type="NCBI Taxonomy" id="1037355"/>
    <lineage>
        <taxon>Bacteria</taxon>
        <taxon>Pseudomonadati</taxon>
        <taxon>Bacteroidota</taxon>
        <taxon>Bacteroidia</taxon>
        <taxon>Bacteroidales</taxon>
        <taxon>Tannerellaceae</taxon>
        <taxon>Parabacteroides</taxon>
    </lineage>
</organism>
<evidence type="ECO:0000313" key="13">
    <source>
        <dbReference type="Proteomes" id="UP000190852"/>
    </source>
</evidence>
<feature type="transmembrane region" description="Helical" evidence="10">
    <location>
        <begin position="289"/>
        <end position="310"/>
    </location>
</feature>
<feature type="transmembrane region" description="Helical" evidence="10">
    <location>
        <begin position="588"/>
        <end position="611"/>
    </location>
</feature>
<dbReference type="PROSITE" id="PS00154">
    <property type="entry name" value="ATPASE_E1_E2"/>
    <property type="match status" value="1"/>
</dbReference>
<dbReference type="InterPro" id="IPR044492">
    <property type="entry name" value="P_typ_ATPase_HD_dom"/>
</dbReference>
<comment type="catalytic activity">
    <reaction evidence="9">
        <text>Zn(2+)(in) + ATP + H2O = Zn(2+)(out) + ADP + phosphate + H(+)</text>
        <dbReference type="Rhea" id="RHEA:20621"/>
        <dbReference type="ChEBI" id="CHEBI:15377"/>
        <dbReference type="ChEBI" id="CHEBI:15378"/>
        <dbReference type="ChEBI" id="CHEBI:29105"/>
        <dbReference type="ChEBI" id="CHEBI:30616"/>
        <dbReference type="ChEBI" id="CHEBI:43474"/>
        <dbReference type="ChEBI" id="CHEBI:456216"/>
        <dbReference type="EC" id="7.2.2.12"/>
    </reaction>
</comment>
<evidence type="ECO:0000259" key="11">
    <source>
        <dbReference type="Pfam" id="PF00122"/>
    </source>
</evidence>
<feature type="transmembrane region" description="Helical" evidence="10">
    <location>
        <begin position="53"/>
        <end position="72"/>
    </location>
</feature>
<dbReference type="SFLD" id="SFLDS00003">
    <property type="entry name" value="Haloacid_Dehalogenase"/>
    <property type="match status" value="1"/>
</dbReference>
<evidence type="ECO:0000256" key="10">
    <source>
        <dbReference type="RuleBase" id="RU362081"/>
    </source>
</evidence>
<dbReference type="SUPFAM" id="SSF81665">
    <property type="entry name" value="Calcium ATPase, transmembrane domain M"/>
    <property type="match status" value="1"/>
</dbReference>
<protein>
    <recommendedName>
        <fullName evidence="8">P-type Zn(2+) transporter</fullName>
        <ecNumber evidence="8">7.2.2.12</ecNumber>
    </recommendedName>
</protein>
<keyword evidence="10" id="KW-1003">Cell membrane</keyword>
<dbReference type="InterPro" id="IPR023299">
    <property type="entry name" value="ATPase_P-typ_cyto_dom_N"/>
</dbReference>
<dbReference type="GO" id="GO:0015086">
    <property type="term" value="F:cadmium ion transmembrane transporter activity"/>
    <property type="evidence" value="ECO:0007669"/>
    <property type="project" value="TreeGrafter"/>
</dbReference>
<dbReference type="PANTHER" id="PTHR48085:SF5">
    <property type="entry name" value="CADMIUM_ZINC-TRANSPORTING ATPASE HMA4-RELATED"/>
    <property type="match status" value="1"/>
</dbReference>
<dbReference type="InterPro" id="IPR018303">
    <property type="entry name" value="ATPase_P-typ_P_site"/>
</dbReference>
<evidence type="ECO:0000256" key="5">
    <source>
        <dbReference type="ARBA" id="ARBA00022967"/>
    </source>
</evidence>
<dbReference type="PANTHER" id="PTHR48085">
    <property type="entry name" value="CADMIUM/ZINC-TRANSPORTING ATPASE HMA2-RELATED"/>
    <property type="match status" value="1"/>
</dbReference>
<dbReference type="Pfam" id="PF00122">
    <property type="entry name" value="E1-E2_ATPase"/>
    <property type="match status" value="1"/>
</dbReference>
<feature type="transmembrane region" description="Helical" evidence="10">
    <location>
        <begin position="27"/>
        <end position="47"/>
    </location>
</feature>
<dbReference type="InterPro" id="IPR027256">
    <property type="entry name" value="P-typ_ATPase_IB"/>
</dbReference>
<dbReference type="InterPro" id="IPR036412">
    <property type="entry name" value="HAD-like_sf"/>
</dbReference>
<dbReference type="GO" id="GO:0016887">
    <property type="term" value="F:ATP hydrolysis activity"/>
    <property type="evidence" value="ECO:0007669"/>
    <property type="project" value="InterPro"/>
</dbReference>
<evidence type="ECO:0000256" key="2">
    <source>
        <dbReference type="ARBA" id="ARBA00006024"/>
    </source>
</evidence>
<dbReference type="InterPro" id="IPR051014">
    <property type="entry name" value="Cation_Transport_ATPase_IB"/>
</dbReference>
<dbReference type="EC" id="7.2.2.12" evidence="8"/>
<dbReference type="InterPro" id="IPR001757">
    <property type="entry name" value="P_typ_ATPase"/>
</dbReference>
<keyword evidence="10" id="KW-0547">Nucleotide-binding</keyword>
<dbReference type="Pfam" id="PF00702">
    <property type="entry name" value="Hydrolase"/>
    <property type="match status" value="1"/>
</dbReference>
<dbReference type="EMBL" id="FUYQ01000015">
    <property type="protein sequence ID" value="SKB63886.1"/>
    <property type="molecule type" value="Genomic_DNA"/>
</dbReference>
<dbReference type="Gene3D" id="3.40.1110.10">
    <property type="entry name" value="Calcium-transporting ATPase, cytoplasmic domain N"/>
    <property type="match status" value="1"/>
</dbReference>
<dbReference type="PRINTS" id="PR00120">
    <property type="entry name" value="HATPASE"/>
</dbReference>
<keyword evidence="10" id="KW-0067">ATP-binding</keyword>
<feature type="transmembrane region" description="Helical" evidence="10">
    <location>
        <begin position="617"/>
        <end position="636"/>
    </location>
</feature>
<dbReference type="SUPFAM" id="SSF56784">
    <property type="entry name" value="HAD-like"/>
    <property type="match status" value="1"/>
</dbReference>
<feature type="domain" description="P-type ATPase A" evidence="11">
    <location>
        <begin position="139"/>
        <end position="238"/>
    </location>
</feature>